<proteinExistence type="predicted"/>
<accession>A0A8H5AYZ0</accession>
<protein>
    <submittedName>
        <fullName evidence="2">Uncharacterized protein</fullName>
    </submittedName>
</protein>
<organism evidence="2 3">
    <name type="scientific">Psilocybe cf. subviscida</name>
    <dbReference type="NCBI Taxonomy" id="2480587"/>
    <lineage>
        <taxon>Eukaryota</taxon>
        <taxon>Fungi</taxon>
        <taxon>Dikarya</taxon>
        <taxon>Basidiomycota</taxon>
        <taxon>Agaricomycotina</taxon>
        <taxon>Agaricomycetes</taxon>
        <taxon>Agaricomycetidae</taxon>
        <taxon>Agaricales</taxon>
        <taxon>Agaricineae</taxon>
        <taxon>Strophariaceae</taxon>
        <taxon>Psilocybe</taxon>
    </lineage>
</organism>
<gene>
    <name evidence="2" type="ORF">D9619_002835</name>
</gene>
<keyword evidence="3" id="KW-1185">Reference proteome</keyword>
<feature type="compositionally biased region" description="Polar residues" evidence="1">
    <location>
        <begin position="1"/>
        <end position="13"/>
    </location>
</feature>
<name>A0A8H5AYZ0_9AGAR</name>
<dbReference type="AlphaFoldDB" id="A0A8H5AYZ0"/>
<feature type="region of interest" description="Disordered" evidence="1">
    <location>
        <begin position="1"/>
        <end position="123"/>
    </location>
</feature>
<feature type="compositionally biased region" description="Polar residues" evidence="1">
    <location>
        <begin position="428"/>
        <end position="443"/>
    </location>
</feature>
<dbReference type="OrthoDB" id="2537650at2759"/>
<feature type="compositionally biased region" description="Polar residues" evidence="1">
    <location>
        <begin position="148"/>
        <end position="170"/>
    </location>
</feature>
<dbReference type="EMBL" id="JAACJJ010000056">
    <property type="protein sequence ID" value="KAF5313246.1"/>
    <property type="molecule type" value="Genomic_DNA"/>
</dbReference>
<evidence type="ECO:0000313" key="2">
    <source>
        <dbReference type="EMBL" id="KAF5313246.1"/>
    </source>
</evidence>
<feature type="compositionally biased region" description="Pro residues" evidence="1">
    <location>
        <begin position="335"/>
        <end position="349"/>
    </location>
</feature>
<reference evidence="2 3" key="1">
    <citation type="journal article" date="2020" name="ISME J.">
        <title>Uncovering the hidden diversity of litter-decomposition mechanisms in mushroom-forming fungi.</title>
        <authorList>
            <person name="Floudas D."/>
            <person name="Bentzer J."/>
            <person name="Ahren D."/>
            <person name="Johansson T."/>
            <person name="Persson P."/>
            <person name="Tunlid A."/>
        </authorList>
    </citation>
    <scope>NUCLEOTIDE SEQUENCE [LARGE SCALE GENOMIC DNA]</scope>
    <source>
        <strain evidence="2 3">CBS 101986</strain>
    </source>
</reference>
<comment type="caution">
    <text evidence="2">The sequence shown here is derived from an EMBL/GenBank/DDBJ whole genome shotgun (WGS) entry which is preliminary data.</text>
</comment>
<dbReference type="Proteomes" id="UP000567179">
    <property type="component" value="Unassembled WGS sequence"/>
</dbReference>
<feature type="region of interest" description="Disordered" evidence="1">
    <location>
        <begin position="263"/>
        <end position="292"/>
    </location>
</feature>
<evidence type="ECO:0000313" key="3">
    <source>
        <dbReference type="Proteomes" id="UP000567179"/>
    </source>
</evidence>
<feature type="region of interest" description="Disordered" evidence="1">
    <location>
        <begin position="328"/>
        <end position="450"/>
    </location>
</feature>
<evidence type="ECO:0000256" key="1">
    <source>
        <dbReference type="SAM" id="MobiDB-lite"/>
    </source>
</evidence>
<feature type="region of interest" description="Disordered" evidence="1">
    <location>
        <begin position="144"/>
        <end position="179"/>
    </location>
</feature>
<feature type="compositionally biased region" description="Polar residues" evidence="1">
    <location>
        <begin position="366"/>
        <end position="385"/>
    </location>
</feature>
<sequence length="450" mass="48121">MSMLSSWFGQQTGQDEDTLDGNGPRASSSTPIDAQARASTERTKRDFPTAFSTPHDAVLSALQAPTSKPGATDAPNRPIGSTREDQVNSPDIPESVGDIQSRTEAFNRRSTTPTSNYAGAPRATPTELFLDPFDGSILGVLIPKQEDSANPGSKSRSQVNLPGTLDSSTGAPGPARAGNDAVWSHLTRILDIQSQISKQHLEMEGIGTVKAGDAKRKAHKRATRGLGSEGFGVTPLATPEVGVEEPLVLPSLRSRGRALSNVSTISSASEGEGDEEGVNVPSEEAEEKRLREEEFEKLANQFEGRKEAINDIMSKLGELSKALSEFHDLPSPNIEFPPPRNPAAPPGPSTSPNIVAAESKYLRPSLESNRGQEWLKQISTPQPSTLRPLPTSPKRDVRETINLASPPRPQEQKKKPLPTVLISPADPPSQQASFHDSPASTIGSLKLAPE</sequence>
<feature type="compositionally biased region" description="Polar residues" evidence="1">
    <location>
        <begin position="98"/>
        <end position="117"/>
    </location>
</feature>